<feature type="domain" description="Aminotransferase class I/classII large" evidence="5">
    <location>
        <begin position="124"/>
        <end position="391"/>
    </location>
</feature>
<comment type="cofactor">
    <cofactor evidence="1">
        <name>pyridoxal 5'-phosphate</name>
        <dbReference type="ChEBI" id="CHEBI:597326"/>
    </cofactor>
</comment>
<dbReference type="PANTHER" id="PTHR42832">
    <property type="entry name" value="AMINO ACID AMINOTRANSFERASE"/>
    <property type="match status" value="1"/>
</dbReference>
<dbReference type="Gene3D" id="3.40.640.10">
    <property type="entry name" value="Type I PLP-dependent aspartate aminotransferase-like (Major domain)"/>
    <property type="match status" value="1"/>
</dbReference>
<dbReference type="SUPFAM" id="SSF53383">
    <property type="entry name" value="PLP-dependent transferases"/>
    <property type="match status" value="1"/>
</dbReference>
<comment type="caution">
    <text evidence="6">The sequence shown here is derived from an EMBL/GenBank/DDBJ whole genome shotgun (WGS) entry which is preliminary data.</text>
</comment>
<evidence type="ECO:0000256" key="2">
    <source>
        <dbReference type="ARBA" id="ARBA00022576"/>
    </source>
</evidence>
<dbReference type="InterPro" id="IPR015422">
    <property type="entry name" value="PyrdxlP-dep_Trfase_small"/>
</dbReference>
<evidence type="ECO:0000256" key="3">
    <source>
        <dbReference type="ARBA" id="ARBA00022679"/>
    </source>
</evidence>
<evidence type="ECO:0000313" key="7">
    <source>
        <dbReference type="Proteomes" id="UP001501414"/>
    </source>
</evidence>
<keyword evidence="7" id="KW-1185">Reference proteome</keyword>
<dbReference type="PANTHER" id="PTHR42832:SF3">
    <property type="entry name" value="L-GLUTAMINE--4-(METHYLSULFANYL)-2-OXOBUTANOATE AMINOTRANSFERASE"/>
    <property type="match status" value="1"/>
</dbReference>
<organism evidence="6 7">
    <name type="scientific">Pseudonocardia kongjuensis</name>
    <dbReference type="NCBI Taxonomy" id="102227"/>
    <lineage>
        <taxon>Bacteria</taxon>
        <taxon>Bacillati</taxon>
        <taxon>Actinomycetota</taxon>
        <taxon>Actinomycetes</taxon>
        <taxon>Pseudonocardiales</taxon>
        <taxon>Pseudonocardiaceae</taxon>
        <taxon>Pseudonocardia</taxon>
    </lineage>
</organism>
<dbReference type="InterPro" id="IPR050881">
    <property type="entry name" value="LL-DAP_aminotransferase"/>
</dbReference>
<keyword evidence="3" id="KW-0808">Transferase</keyword>
<accession>A0ABP4IE56</accession>
<feature type="region of interest" description="Disordered" evidence="4">
    <location>
        <begin position="1"/>
        <end position="20"/>
    </location>
</feature>
<proteinExistence type="predicted"/>
<dbReference type="InterPro" id="IPR015424">
    <property type="entry name" value="PyrdxlP-dep_Trfase"/>
</dbReference>
<keyword evidence="2 6" id="KW-0032">Aminotransferase</keyword>
<reference evidence="7" key="1">
    <citation type="journal article" date="2019" name="Int. J. Syst. Evol. Microbiol.">
        <title>The Global Catalogue of Microorganisms (GCM) 10K type strain sequencing project: providing services to taxonomists for standard genome sequencing and annotation.</title>
        <authorList>
            <consortium name="The Broad Institute Genomics Platform"/>
            <consortium name="The Broad Institute Genome Sequencing Center for Infectious Disease"/>
            <person name="Wu L."/>
            <person name="Ma J."/>
        </authorList>
    </citation>
    <scope>NUCLEOTIDE SEQUENCE [LARGE SCALE GENOMIC DNA]</scope>
    <source>
        <strain evidence="7">JCM 11896</strain>
    </source>
</reference>
<sequence length="403" mass="45474">MHANRTSPPDPLRITAPDAPPVDLTQHEIAALRTRFNLADAHTHQYQSTSQELIVSDLPQIWYEAESAFQATCESDFTDAFFRLHGQHTAREMHRSMLTYAASVGTMVVGSYLRRHRLSATLIEPCFDNLHDVLAGQGVPLRPLAESALHDADHVYDSLRRRVHTDALFLVDPNNPTGSSLLAHGTRGFEEVIRFCRDHDTLLVLDFCFAAFTLFDPILHRFDVYEMLERSGIRYIAIEDTGKIWPAQDVKAALITASRDIQAELHAMNTSVLLNVSPFALRILTRYIEDATAERLHSVRRVVGTNRDEARKALDGSFLEPSEPVADISVAWTRVRHPVLTASELQRRLARGGVHVLPGRHFHWSDPGRGESHIRIALARDPRTFAAAMTRLRDLIDRDDLRP</sequence>
<name>A0ABP4IE56_9PSEU</name>
<dbReference type="Proteomes" id="UP001501414">
    <property type="component" value="Unassembled WGS sequence"/>
</dbReference>
<gene>
    <name evidence="6" type="ORF">GCM10009613_19220</name>
</gene>
<evidence type="ECO:0000259" key="5">
    <source>
        <dbReference type="Pfam" id="PF00155"/>
    </source>
</evidence>
<dbReference type="Gene3D" id="3.90.1150.10">
    <property type="entry name" value="Aspartate Aminotransferase, domain 1"/>
    <property type="match status" value="1"/>
</dbReference>
<dbReference type="EMBL" id="BAAAJK010000006">
    <property type="protein sequence ID" value="GAA1385954.1"/>
    <property type="molecule type" value="Genomic_DNA"/>
</dbReference>
<dbReference type="InterPro" id="IPR004839">
    <property type="entry name" value="Aminotransferase_I/II_large"/>
</dbReference>
<evidence type="ECO:0000313" key="6">
    <source>
        <dbReference type="EMBL" id="GAA1385954.1"/>
    </source>
</evidence>
<dbReference type="RefSeq" id="WP_344020575.1">
    <property type="nucleotide sequence ID" value="NZ_BAAAJK010000006.1"/>
</dbReference>
<evidence type="ECO:0000256" key="4">
    <source>
        <dbReference type="SAM" id="MobiDB-lite"/>
    </source>
</evidence>
<dbReference type="InterPro" id="IPR015421">
    <property type="entry name" value="PyrdxlP-dep_Trfase_major"/>
</dbReference>
<dbReference type="Pfam" id="PF00155">
    <property type="entry name" value="Aminotran_1_2"/>
    <property type="match status" value="1"/>
</dbReference>
<dbReference type="GO" id="GO:0008483">
    <property type="term" value="F:transaminase activity"/>
    <property type="evidence" value="ECO:0007669"/>
    <property type="project" value="UniProtKB-KW"/>
</dbReference>
<evidence type="ECO:0000256" key="1">
    <source>
        <dbReference type="ARBA" id="ARBA00001933"/>
    </source>
</evidence>
<protein>
    <submittedName>
        <fullName evidence="6">Aminotransferase class I/II-fold pyridoxal phosphate-dependent enzyme</fullName>
    </submittedName>
</protein>